<evidence type="ECO:0000313" key="3">
    <source>
        <dbReference type="EMBL" id="MBB5204918.1"/>
    </source>
</evidence>
<feature type="domain" description="DUF2087" evidence="1">
    <location>
        <begin position="91"/>
        <end position="160"/>
    </location>
</feature>
<dbReference type="Pfam" id="PF20066">
    <property type="entry name" value="Glyoxalase_8"/>
    <property type="match status" value="1"/>
</dbReference>
<organism evidence="3 4">
    <name type="scientific">Inhella inkyongensis</name>
    <dbReference type="NCBI Taxonomy" id="392593"/>
    <lineage>
        <taxon>Bacteria</taxon>
        <taxon>Pseudomonadati</taxon>
        <taxon>Pseudomonadota</taxon>
        <taxon>Betaproteobacteria</taxon>
        <taxon>Burkholderiales</taxon>
        <taxon>Sphaerotilaceae</taxon>
        <taxon>Inhella</taxon>
    </lineage>
</organism>
<name>A0A840S5Y4_9BURK</name>
<dbReference type="InterPro" id="IPR018656">
    <property type="entry name" value="DUF2087"/>
</dbReference>
<evidence type="ECO:0000313" key="4">
    <source>
        <dbReference type="Proteomes" id="UP000554837"/>
    </source>
</evidence>
<feature type="domain" description="Glyoxalase-related protein" evidence="2">
    <location>
        <begin position="10"/>
        <end position="69"/>
    </location>
</feature>
<dbReference type="AlphaFoldDB" id="A0A840S5Y4"/>
<gene>
    <name evidence="3" type="ORF">HNQ51_002237</name>
</gene>
<dbReference type="Proteomes" id="UP000554837">
    <property type="component" value="Unassembled WGS sequence"/>
</dbReference>
<dbReference type="OrthoDB" id="6867569at2"/>
<sequence>MSQASLSFVVQDASAFARALGRALREREQPPSHLELLNLIARAQGFRNLQALKAALAPAPHAPLAVEDRPEPLPLSEAARKALMQFDSRGRLLRWPTKFSVQRLAMWLLWQHFDARRVYSEREVNEALNRLHQFGDPATLRRELINHKLFSRTPDCREYRKLPARPDEEIRALLRAWRLQRRAVA</sequence>
<evidence type="ECO:0000259" key="1">
    <source>
        <dbReference type="Pfam" id="PF09860"/>
    </source>
</evidence>
<protein>
    <recommendedName>
        <fullName evidence="5">DUF2087 domain-containing protein</fullName>
    </recommendedName>
</protein>
<evidence type="ECO:0008006" key="5">
    <source>
        <dbReference type="Google" id="ProtNLM"/>
    </source>
</evidence>
<dbReference type="RefSeq" id="WP_138855049.1">
    <property type="nucleotide sequence ID" value="NZ_CP040709.1"/>
</dbReference>
<dbReference type="Pfam" id="PF09860">
    <property type="entry name" value="DUF2087"/>
    <property type="match status" value="1"/>
</dbReference>
<dbReference type="EMBL" id="JACHHO010000003">
    <property type="protein sequence ID" value="MBB5204918.1"/>
    <property type="molecule type" value="Genomic_DNA"/>
</dbReference>
<dbReference type="InterPro" id="IPR045517">
    <property type="entry name" value="Glyoxalase_8"/>
</dbReference>
<accession>A0A840S5Y4</accession>
<keyword evidence="4" id="KW-1185">Reference proteome</keyword>
<evidence type="ECO:0000259" key="2">
    <source>
        <dbReference type="Pfam" id="PF20066"/>
    </source>
</evidence>
<proteinExistence type="predicted"/>
<comment type="caution">
    <text evidence="3">The sequence shown here is derived from an EMBL/GenBank/DDBJ whole genome shotgun (WGS) entry which is preliminary data.</text>
</comment>
<reference evidence="3 4" key="1">
    <citation type="submission" date="2020-08" db="EMBL/GenBank/DDBJ databases">
        <title>Genomic Encyclopedia of Type Strains, Phase IV (KMG-IV): sequencing the most valuable type-strain genomes for metagenomic binning, comparative biology and taxonomic classification.</title>
        <authorList>
            <person name="Goeker M."/>
        </authorList>
    </citation>
    <scope>NUCLEOTIDE SEQUENCE [LARGE SCALE GENOMIC DNA]</scope>
    <source>
        <strain evidence="3 4">DSM 23958</strain>
    </source>
</reference>